<name>A0ABS1CF82_9GAMM</name>
<dbReference type="EMBL" id="NRRV01000013">
    <property type="protein sequence ID" value="MBK1630576.1"/>
    <property type="molecule type" value="Genomic_DNA"/>
</dbReference>
<keyword evidence="2" id="KW-1185">Reference proteome</keyword>
<reference evidence="1 2" key="1">
    <citation type="journal article" date="2020" name="Microorganisms">
        <title>Osmotic Adaptation and Compatible Solute Biosynthesis of Phototrophic Bacteria as Revealed from Genome Analyses.</title>
        <authorList>
            <person name="Imhoff J.F."/>
            <person name="Rahn T."/>
            <person name="Kunzel S."/>
            <person name="Keller A."/>
            <person name="Neulinger S.C."/>
        </authorList>
    </citation>
    <scope>NUCLEOTIDE SEQUENCE [LARGE SCALE GENOMIC DNA]</scope>
    <source>
        <strain evidence="1 2">DSM 6210</strain>
    </source>
</reference>
<dbReference type="RefSeq" id="WP_200235576.1">
    <property type="nucleotide sequence ID" value="NZ_NRRV01000013.1"/>
</dbReference>
<sequence length="261" mass="28563">MSAPDRSFAHAQARVQARYGRLPTENDWRRISGIRGLGAWLEDARNGPHRDWVKAFSAASTAADIEAGVRGLLLTEIDAVADFVPESWRDAVRWTRWLALAGVIEHLRRGGALPAWARQAAPLAALLDDDGALVEARVAEAGLAPLLDPAAGPVPTLWTNAWRRRWPHPGAAARADLDGLAGLLGEHLAAFRTGSPQRAWTRRQALRERLRFRFHGLGLSPAAPFTYLALLALDLERLRRALLDRALFPQVPAAGSREEAA</sequence>
<protein>
    <submittedName>
        <fullName evidence="1">Uncharacterized protein</fullName>
    </submittedName>
</protein>
<evidence type="ECO:0000313" key="2">
    <source>
        <dbReference type="Proteomes" id="UP000748752"/>
    </source>
</evidence>
<comment type="caution">
    <text evidence="1">The sequence shown here is derived from an EMBL/GenBank/DDBJ whole genome shotgun (WGS) entry which is preliminary data.</text>
</comment>
<proteinExistence type="predicted"/>
<organism evidence="1 2">
    <name type="scientific">Thiohalocapsa halophila</name>
    <dbReference type="NCBI Taxonomy" id="69359"/>
    <lineage>
        <taxon>Bacteria</taxon>
        <taxon>Pseudomonadati</taxon>
        <taxon>Pseudomonadota</taxon>
        <taxon>Gammaproteobacteria</taxon>
        <taxon>Chromatiales</taxon>
        <taxon>Chromatiaceae</taxon>
        <taxon>Thiohalocapsa</taxon>
    </lineage>
</organism>
<evidence type="ECO:0000313" key="1">
    <source>
        <dbReference type="EMBL" id="MBK1630576.1"/>
    </source>
</evidence>
<gene>
    <name evidence="1" type="ORF">CKO31_07425</name>
</gene>
<dbReference type="Proteomes" id="UP000748752">
    <property type="component" value="Unassembled WGS sequence"/>
</dbReference>
<accession>A0ABS1CF82</accession>